<dbReference type="GO" id="GO:0061630">
    <property type="term" value="F:ubiquitin protein ligase activity"/>
    <property type="evidence" value="ECO:0007669"/>
    <property type="project" value="TreeGrafter"/>
</dbReference>
<keyword evidence="8" id="KW-1185">Reference proteome</keyword>
<dbReference type="SUPFAM" id="SSF57850">
    <property type="entry name" value="RING/U-box"/>
    <property type="match status" value="1"/>
</dbReference>
<evidence type="ECO:0000313" key="8">
    <source>
        <dbReference type="Proteomes" id="UP001153555"/>
    </source>
</evidence>
<dbReference type="SMART" id="SM00184">
    <property type="entry name" value="RING"/>
    <property type="match status" value="1"/>
</dbReference>
<dbReference type="Pfam" id="PF13639">
    <property type="entry name" value="zf-RING_2"/>
    <property type="match status" value="1"/>
</dbReference>
<dbReference type="PROSITE" id="PS50089">
    <property type="entry name" value="ZF_RING_2"/>
    <property type="match status" value="1"/>
</dbReference>
<evidence type="ECO:0000256" key="4">
    <source>
        <dbReference type="PROSITE-ProRule" id="PRU00175"/>
    </source>
</evidence>
<organism evidence="7 8">
    <name type="scientific">Striga hermonthica</name>
    <name type="common">Purple witchweed</name>
    <name type="synonym">Buchnera hermonthica</name>
    <dbReference type="NCBI Taxonomy" id="68872"/>
    <lineage>
        <taxon>Eukaryota</taxon>
        <taxon>Viridiplantae</taxon>
        <taxon>Streptophyta</taxon>
        <taxon>Embryophyta</taxon>
        <taxon>Tracheophyta</taxon>
        <taxon>Spermatophyta</taxon>
        <taxon>Magnoliopsida</taxon>
        <taxon>eudicotyledons</taxon>
        <taxon>Gunneridae</taxon>
        <taxon>Pentapetalae</taxon>
        <taxon>asterids</taxon>
        <taxon>lamiids</taxon>
        <taxon>Lamiales</taxon>
        <taxon>Orobanchaceae</taxon>
        <taxon>Buchnereae</taxon>
        <taxon>Striga</taxon>
    </lineage>
</organism>
<dbReference type="OrthoDB" id="8062037at2759"/>
<name>A0A9N7RNE4_STRHE</name>
<accession>A0A9N7RNE4</accession>
<comment type="caution">
    <text evidence="7">The sequence shown here is derived from an EMBL/GenBank/DDBJ whole genome shotgun (WGS) entry which is preliminary data.</text>
</comment>
<evidence type="ECO:0000256" key="5">
    <source>
        <dbReference type="SAM" id="Phobius"/>
    </source>
</evidence>
<evidence type="ECO:0000256" key="3">
    <source>
        <dbReference type="ARBA" id="ARBA00022833"/>
    </source>
</evidence>
<keyword evidence="1" id="KW-0479">Metal-binding</keyword>
<dbReference type="GO" id="GO:0016567">
    <property type="term" value="P:protein ubiquitination"/>
    <property type="evidence" value="ECO:0007669"/>
    <property type="project" value="TreeGrafter"/>
</dbReference>
<proteinExistence type="predicted"/>
<keyword evidence="2 4" id="KW-0863">Zinc-finger</keyword>
<gene>
    <name evidence="7" type="ORF">SHERM_04207</name>
</gene>
<protein>
    <submittedName>
        <fullName evidence="7">E3 ubiquitin-protein ligase RHA1B</fullName>
    </submittedName>
</protein>
<evidence type="ECO:0000259" key="6">
    <source>
        <dbReference type="PROSITE" id="PS50089"/>
    </source>
</evidence>
<dbReference type="GO" id="GO:0008270">
    <property type="term" value="F:zinc ion binding"/>
    <property type="evidence" value="ECO:0007669"/>
    <property type="project" value="UniProtKB-KW"/>
</dbReference>
<evidence type="ECO:0000313" key="7">
    <source>
        <dbReference type="EMBL" id="CAA0837209.1"/>
    </source>
</evidence>
<feature type="domain" description="RING-type" evidence="6">
    <location>
        <begin position="71"/>
        <end position="114"/>
    </location>
</feature>
<dbReference type="PANTHER" id="PTHR45969">
    <property type="entry name" value="RING ZINC FINGER PROTEIN-RELATED"/>
    <property type="match status" value="1"/>
</dbReference>
<keyword evidence="5" id="KW-0472">Membrane</keyword>
<evidence type="ECO:0000256" key="1">
    <source>
        <dbReference type="ARBA" id="ARBA00022723"/>
    </source>
</evidence>
<evidence type="ECO:0000256" key="2">
    <source>
        <dbReference type="ARBA" id="ARBA00022771"/>
    </source>
</evidence>
<dbReference type="InterPro" id="IPR013083">
    <property type="entry name" value="Znf_RING/FYVE/PHD"/>
</dbReference>
<dbReference type="SMART" id="SM00744">
    <property type="entry name" value="RINGv"/>
    <property type="match status" value="1"/>
</dbReference>
<keyword evidence="5" id="KW-1133">Transmembrane helix</keyword>
<keyword evidence="3" id="KW-0862">Zinc</keyword>
<dbReference type="AlphaFoldDB" id="A0A9N7RNE4"/>
<sequence length="131" mass="14785">MVSLYLEIRLLPIIFYSFVWAPLMYAAQTVLGIQAHPNRKPRPGKDSTRELNLLVAGRFCDLMKTAGDESCSICLTEFLGEDMANKLPRCGHVFHVACIERWVETGRLTCPLCRSSSLPRMQKSSYSAFVI</sequence>
<dbReference type="Proteomes" id="UP001153555">
    <property type="component" value="Unassembled WGS sequence"/>
</dbReference>
<dbReference type="EMBL" id="CACSLK010030184">
    <property type="protein sequence ID" value="CAA0837209.1"/>
    <property type="molecule type" value="Genomic_DNA"/>
</dbReference>
<dbReference type="SMART" id="SM01197">
    <property type="entry name" value="FANCL_C"/>
    <property type="match status" value="1"/>
</dbReference>
<dbReference type="InterPro" id="IPR001841">
    <property type="entry name" value="Znf_RING"/>
</dbReference>
<reference evidence="7" key="1">
    <citation type="submission" date="2019-12" db="EMBL/GenBank/DDBJ databases">
        <authorList>
            <person name="Scholes J."/>
        </authorList>
    </citation>
    <scope>NUCLEOTIDE SEQUENCE</scope>
</reference>
<keyword evidence="5" id="KW-0812">Transmembrane</keyword>
<dbReference type="Gene3D" id="3.30.40.10">
    <property type="entry name" value="Zinc/RING finger domain, C3HC4 (zinc finger)"/>
    <property type="match status" value="1"/>
</dbReference>
<feature type="transmembrane region" description="Helical" evidence="5">
    <location>
        <begin position="13"/>
        <end position="33"/>
    </location>
</feature>
<dbReference type="PANTHER" id="PTHR45969:SF9">
    <property type="entry name" value="RING-TYPE DOMAIN-CONTAINING PROTEIN"/>
    <property type="match status" value="1"/>
</dbReference>
<dbReference type="InterPro" id="IPR011016">
    <property type="entry name" value="Znf_RING-CH"/>
</dbReference>